<dbReference type="GO" id="GO:0003682">
    <property type="term" value="F:chromatin binding"/>
    <property type="evidence" value="ECO:0007669"/>
    <property type="project" value="TreeGrafter"/>
</dbReference>
<dbReference type="GO" id="GO:0000077">
    <property type="term" value="P:DNA damage checkpoint signaling"/>
    <property type="evidence" value="ECO:0007669"/>
    <property type="project" value="TreeGrafter"/>
</dbReference>
<evidence type="ECO:0000313" key="11">
    <source>
        <dbReference type="Proteomes" id="UP000750334"/>
    </source>
</evidence>
<evidence type="ECO:0000256" key="1">
    <source>
        <dbReference type="ARBA" id="ARBA00004123"/>
    </source>
</evidence>
<dbReference type="AlphaFoldDB" id="A0A9P6W553"/>
<keyword evidence="3" id="KW-0547">Nucleotide-binding</keyword>
<reference evidence="10 11" key="1">
    <citation type="submission" date="2020-11" db="EMBL/GenBank/DDBJ databases">
        <title>Kefir isolates.</title>
        <authorList>
            <person name="Marcisauskas S."/>
            <person name="Kim Y."/>
            <person name="Blasche S."/>
        </authorList>
    </citation>
    <scope>NUCLEOTIDE SEQUENCE [LARGE SCALE GENOMIC DNA]</scope>
    <source>
        <strain evidence="10 11">OG2</strain>
    </source>
</reference>
<evidence type="ECO:0000259" key="9">
    <source>
        <dbReference type="Pfam" id="PF25812"/>
    </source>
</evidence>
<keyword evidence="5" id="KW-0067">ATP-binding</keyword>
<evidence type="ECO:0000256" key="7">
    <source>
        <dbReference type="ARBA" id="ARBA00023306"/>
    </source>
</evidence>
<proteinExistence type="inferred from homology"/>
<dbReference type="GO" id="GO:0033314">
    <property type="term" value="P:mitotic DNA replication checkpoint signaling"/>
    <property type="evidence" value="ECO:0007669"/>
    <property type="project" value="TreeGrafter"/>
</dbReference>
<dbReference type="InterPro" id="IPR027417">
    <property type="entry name" value="P-loop_NTPase"/>
</dbReference>
<dbReference type="GO" id="GO:0005634">
    <property type="term" value="C:nucleus"/>
    <property type="evidence" value="ECO:0007669"/>
    <property type="project" value="UniProtKB-SubCell"/>
</dbReference>
<comment type="caution">
    <text evidence="10">The sequence shown here is derived from an EMBL/GenBank/DDBJ whole genome shotgun (WGS) entry which is preliminary data.</text>
</comment>
<dbReference type="PANTHER" id="PTHR12172:SF0">
    <property type="entry name" value="CELL CYCLE CHECKPOINT PROTEIN RAD17"/>
    <property type="match status" value="1"/>
</dbReference>
<evidence type="ECO:0000256" key="4">
    <source>
        <dbReference type="ARBA" id="ARBA00022763"/>
    </source>
</evidence>
<accession>A0A9P6W553</accession>
<dbReference type="InterPro" id="IPR004582">
    <property type="entry name" value="Checkpoint_prot_Rad17_Rad24"/>
</dbReference>
<gene>
    <name evidence="10" type="primary">RAD17_1</name>
    <name evidence="10" type="ORF">C6P45_000944</name>
</gene>
<sequence>MVRTSPVTTRKVSGLDVERNIPWFQKYEPRSIVEVALHKRKLNDVTESLDNMLSQVSKTRILLLTGPSGCSKSTIVRQLAHSLIPKYRSLNHNSMTLLSQQSASPDYIEYISDLSMNGSNQINNFREFLNNCKYRIGSNLSLILVEDFPNVFHNETRKIFQNALMEWLYCDNEQLPPLVLCLSECEIETNNPRGNSFSVDNMYTAETIIGREILNDPRVERIKFNPISMTLTKKTLNIIANNEKVTLKKNEKWVEKNAFINELSQNCGDIRASICALEFWATTNIELEMAIRKQPPSYFHAIGKIMYGSKDIPDDNKMINALMSSTSGIVSNSSFKLGLLENYENYNKGKFDIQSAYKITNALSESDLGKSSNENLEYGMRKVRNTFHDLKIQLGITDSQISQGYHGRTNFPVEWKLNKLIKTFNIESEEYFNVELYKYRSIPSNRDIELTYGYYGPLIRKQLLYKKNSIMHYLRTLTTEKQIELKQGKQDIFDVEEDIDMANRLGGPLTNHEIDRSELVSAGSDAHESTKLFDIVQYKKRSKIQKLLERHFQSMSNGSNLKLSNLDEEDRAMMNDVIDNSEDEDEIDDFENDADDSMYEMLSQRAPKKSPEKVTAKTTINESLSDSDLELL</sequence>
<dbReference type="InterPro" id="IPR057927">
    <property type="entry name" value="RAD24-like_helical"/>
</dbReference>
<keyword evidence="11" id="KW-1185">Reference proteome</keyword>
<dbReference type="Gene3D" id="3.40.50.300">
    <property type="entry name" value="P-loop containing nucleotide triphosphate hydrolases"/>
    <property type="match status" value="1"/>
</dbReference>
<dbReference type="GO" id="GO:0003689">
    <property type="term" value="F:DNA clamp loader activity"/>
    <property type="evidence" value="ECO:0007669"/>
    <property type="project" value="TreeGrafter"/>
</dbReference>
<name>A0A9P6W553_MAUEX</name>
<feature type="domain" description="Checkpoint protein RAD24-like helical bundle" evidence="9">
    <location>
        <begin position="297"/>
        <end position="420"/>
    </location>
</feature>
<dbReference type="Proteomes" id="UP000750334">
    <property type="component" value="Unassembled WGS sequence"/>
</dbReference>
<dbReference type="PANTHER" id="PTHR12172">
    <property type="entry name" value="CELL CYCLE CHECKPOINT PROTEIN RAD17"/>
    <property type="match status" value="1"/>
</dbReference>
<comment type="similarity">
    <text evidence="2">Belongs to the rad17/RAD24 family.</text>
</comment>
<protein>
    <submittedName>
        <fullName evidence="10">Cell cycle checkpoint protein rad17</fullName>
    </submittedName>
</protein>
<keyword evidence="7" id="KW-0131">Cell cycle</keyword>
<evidence type="ECO:0000256" key="8">
    <source>
        <dbReference type="SAM" id="MobiDB-lite"/>
    </source>
</evidence>
<dbReference type="Pfam" id="PF25812">
    <property type="entry name" value="RAD24_helical"/>
    <property type="match status" value="1"/>
</dbReference>
<evidence type="ECO:0000313" key="10">
    <source>
        <dbReference type="EMBL" id="KAG0662890.1"/>
    </source>
</evidence>
<keyword evidence="4" id="KW-0227">DNA damage</keyword>
<dbReference type="GO" id="GO:0005524">
    <property type="term" value="F:ATP binding"/>
    <property type="evidence" value="ECO:0007669"/>
    <property type="project" value="UniProtKB-KW"/>
</dbReference>
<dbReference type="SUPFAM" id="SSF52540">
    <property type="entry name" value="P-loop containing nucleoside triphosphate hydrolases"/>
    <property type="match status" value="1"/>
</dbReference>
<dbReference type="EMBL" id="PUHR01000138">
    <property type="protein sequence ID" value="KAG0662890.1"/>
    <property type="molecule type" value="Genomic_DNA"/>
</dbReference>
<dbReference type="GO" id="GO:0006281">
    <property type="term" value="P:DNA repair"/>
    <property type="evidence" value="ECO:0007669"/>
    <property type="project" value="InterPro"/>
</dbReference>
<dbReference type="Pfam" id="PF03215">
    <property type="entry name" value="Rad17"/>
    <property type="match status" value="1"/>
</dbReference>
<evidence type="ECO:0000256" key="2">
    <source>
        <dbReference type="ARBA" id="ARBA00006168"/>
    </source>
</evidence>
<evidence type="ECO:0000256" key="3">
    <source>
        <dbReference type="ARBA" id="ARBA00022741"/>
    </source>
</evidence>
<comment type="subcellular location">
    <subcellularLocation>
        <location evidence="1">Nucleus</location>
    </subcellularLocation>
</comment>
<dbReference type="OrthoDB" id="10265971at2759"/>
<feature type="region of interest" description="Disordered" evidence="8">
    <location>
        <begin position="603"/>
        <end position="632"/>
    </location>
</feature>
<evidence type="ECO:0000256" key="5">
    <source>
        <dbReference type="ARBA" id="ARBA00022840"/>
    </source>
</evidence>
<keyword evidence="6" id="KW-0539">Nucleus</keyword>
<evidence type="ECO:0000256" key="6">
    <source>
        <dbReference type="ARBA" id="ARBA00023242"/>
    </source>
</evidence>
<organism evidence="10 11">
    <name type="scientific">Maudiozyma exigua</name>
    <name type="common">Yeast</name>
    <name type="synonym">Kazachstania exigua</name>
    <dbReference type="NCBI Taxonomy" id="34358"/>
    <lineage>
        <taxon>Eukaryota</taxon>
        <taxon>Fungi</taxon>
        <taxon>Dikarya</taxon>
        <taxon>Ascomycota</taxon>
        <taxon>Saccharomycotina</taxon>
        <taxon>Saccharomycetes</taxon>
        <taxon>Saccharomycetales</taxon>
        <taxon>Saccharomycetaceae</taxon>
        <taxon>Maudiozyma</taxon>
    </lineage>
</organism>